<dbReference type="EnsemblBacteria" id="ABM80965">
    <property type="protein sequence ID" value="ABM80965"/>
    <property type="gene ID" value="Hbut_1125"/>
</dbReference>
<proteinExistence type="predicted"/>
<dbReference type="AlphaFoldDB" id="A2BLV4"/>
<dbReference type="Proteomes" id="UP000002593">
    <property type="component" value="Chromosome"/>
</dbReference>
<keyword evidence="2" id="KW-1185">Reference proteome</keyword>
<evidence type="ECO:0000313" key="1">
    <source>
        <dbReference type="EMBL" id="ABM80965.1"/>
    </source>
</evidence>
<organism evidence="1 2">
    <name type="scientific">Hyperthermus butylicus (strain DSM 5456 / JCM 9403 / PLM1-5)</name>
    <dbReference type="NCBI Taxonomy" id="415426"/>
    <lineage>
        <taxon>Archaea</taxon>
        <taxon>Thermoproteota</taxon>
        <taxon>Thermoprotei</taxon>
        <taxon>Desulfurococcales</taxon>
        <taxon>Pyrodictiaceae</taxon>
        <taxon>Hyperthermus</taxon>
    </lineage>
</organism>
<accession>A2BLV4</accession>
<name>A2BLV4_HYPBU</name>
<reference evidence="1 2" key="1">
    <citation type="journal article" date="2007" name="Archaea">
        <title>The genome of Hyperthermus butylicus: a sulfur-reducing, peptide fermenting, neutrophilic Crenarchaeote growing up to 108 degrees C.</title>
        <authorList>
            <person name="Brugger K."/>
            <person name="Chen L."/>
            <person name="Stark M."/>
            <person name="Zibat A."/>
            <person name="Redder P."/>
            <person name="Ruepp A."/>
            <person name="Awayez M."/>
            <person name="She Q."/>
            <person name="Garrett R.A."/>
            <person name="Klenk H.P."/>
        </authorList>
    </citation>
    <scope>NUCLEOTIDE SEQUENCE [LARGE SCALE GENOMIC DNA]</scope>
    <source>
        <strain evidence="2">DSM 5456 / JCM 9403 / PLM1-5</strain>
    </source>
</reference>
<dbReference type="GeneID" id="4781970"/>
<dbReference type="KEGG" id="hbu:Hbut_1125"/>
<sequence>MRRFARFRTDIKLRSIIPLAGSYARAFREKQYVVSKIGPSLFLEVFESNDSVAVIPLPVEAGMEGSLAYIGSAGLTELRFDEFLSPVGKCRISMGGSKSSIVRGIHVVVAMSRRILGGELYVYNRGFNCDIFDNIRFSKVIGSVRSPWLLSIVYRRGNDTYMLFDSLITYTHIKLRRQPKKISEGLGVVVLYYNEYMTIVSPVGSVVELPASNDNLRPIGYSGEGYVYLYDVSSRMLYMVDSGGLVEPAASCRDIKYFLTVKGHGVVVCDGIKVFGVDNERLAMKLLGLLSSNNTLVVHPYIIHVDDNDKLVIAEAANGTESYIVIDFDGYTSYLTTRHDILTRLSVEDGAEVIDCCMSGPRIKTARYLRIEGGCFFLSDGRCVSGLVEVVIEDYPLIRGDSGVGPLPLLCSNSLCVKPIRYEASGTTLRTYFPANHNLQSSSTLVIGDVEARLNILKHVKLEVKPRVVRVRPIDVGVCEAKVSYRLSGFSSSVRVDVLPPSCAILLREHRLTRDDNGYELSLTIRWNRNSSLAGGASICAIPLLLKAWDIPVPILVEQKFTEPHYAKLARVEVYTDNSAELLKAVAVDDGYIVARINDETFIVKGQLAIRLPSGNIALSLEHAGGVETYRFKIPANPAINVSVRDDKIIIECIDYCLYSCGLKAGGSRHFTINIEDLTYCNVVTYTSRGRKTYSAAEIVEAILRLAVRSASLLAKSSKLLKHV</sequence>
<gene>
    <name evidence="1" type="ordered locus">Hbut_1125</name>
</gene>
<dbReference type="RefSeq" id="WP_011822283.1">
    <property type="nucleotide sequence ID" value="NC_008818.1"/>
</dbReference>
<dbReference type="HOGENOM" id="CLU_382041_0_0_2"/>
<evidence type="ECO:0000313" key="2">
    <source>
        <dbReference type="Proteomes" id="UP000002593"/>
    </source>
</evidence>
<dbReference type="EMBL" id="CP000493">
    <property type="protein sequence ID" value="ABM80965.1"/>
    <property type="molecule type" value="Genomic_DNA"/>
</dbReference>
<protein>
    <submittedName>
        <fullName evidence="1">Uncharacterized protein</fullName>
    </submittedName>
</protein>